<evidence type="ECO:0000313" key="1">
    <source>
        <dbReference type="EMBL" id="SDO83389.1"/>
    </source>
</evidence>
<sequence length="41" mass="4420">MRRTVLTLLGAFFAFGVLTASYATAELPETPAAIEMGMQSR</sequence>
<accession>A0A1H0MSG1</accession>
<dbReference type="STRING" id="1166073.SAMN05192530_11530"/>
<name>A0A1H0MSG1_9HYPH</name>
<keyword evidence="2" id="KW-1185">Reference proteome</keyword>
<organism evidence="1 2">
    <name type="scientific">Aureimonas jatrophae</name>
    <dbReference type="NCBI Taxonomy" id="1166073"/>
    <lineage>
        <taxon>Bacteria</taxon>
        <taxon>Pseudomonadati</taxon>
        <taxon>Pseudomonadota</taxon>
        <taxon>Alphaproteobacteria</taxon>
        <taxon>Hyphomicrobiales</taxon>
        <taxon>Aurantimonadaceae</taxon>
        <taxon>Aureimonas</taxon>
    </lineage>
</organism>
<proteinExistence type="predicted"/>
<reference evidence="1 2" key="1">
    <citation type="submission" date="2016-10" db="EMBL/GenBank/DDBJ databases">
        <authorList>
            <person name="de Groot N.N."/>
        </authorList>
    </citation>
    <scope>NUCLEOTIDE SEQUENCE [LARGE SCALE GENOMIC DNA]</scope>
    <source>
        <strain evidence="2">L7-484,KACC 16230,DSM 25025</strain>
    </source>
</reference>
<evidence type="ECO:0000313" key="2">
    <source>
        <dbReference type="Proteomes" id="UP000198793"/>
    </source>
</evidence>
<dbReference type="AlphaFoldDB" id="A0A1H0MSG1"/>
<dbReference type="EMBL" id="FNIT01000015">
    <property type="protein sequence ID" value="SDO83389.1"/>
    <property type="molecule type" value="Genomic_DNA"/>
</dbReference>
<dbReference type="Proteomes" id="UP000198793">
    <property type="component" value="Unassembled WGS sequence"/>
</dbReference>
<gene>
    <name evidence="1" type="ORF">SAMN05192530_11530</name>
</gene>
<protein>
    <submittedName>
        <fullName evidence="1">Uncharacterized protein</fullName>
    </submittedName>
</protein>